<dbReference type="Proteomes" id="UP000324285">
    <property type="component" value="Chromosome"/>
</dbReference>
<evidence type="ECO:0000313" key="1">
    <source>
        <dbReference type="EMBL" id="QEM80915.1"/>
    </source>
</evidence>
<dbReference type="RefSeq" id="WP_149283930.1">
    <property type="nucleotide sequence ID" value="NZ_CP038437.2"/>
</dbReference>
<name>A0A5C1NF76_9GAMM</name>
<accession>A0A5C1NF76</accession>
<dbReference type="EMBL" id="CP038437">
    <property type="protein sequence ID" value="QEM80915.1"/>
    <property type="molecule type" value="Genomic_DNA"/>
</dbReference>
<proteinExistence type="predicted"/>
<organism evidence="1 2">
    <name type="scientific">Halomonas binhaiensis</name>
    <dbReference type="NCBI Taxonomy" id="2562282"/>
    <lineage>
        <taxon>Bacteria</taxon>
        <taxon>Pseudomonadati</taxon>
        <taxon>Pseudomonadota</taxon>
        <taxon>Gammaproteobacteria</taxon>
        <taxon>Oceanospirillales</taxon>
        <taxon>Halomonadaceae</taxon>
        <taxon>Halomonas</taxon>
    </lineage>
</organism>
<dbReference type="AlphaFoldDB" id="A0A5C1NF76"/>
<dbReference type="KEGG" id="hbh:E4T21_04625"/>
<protein>
    <submittedName>
        <fullName evidence="1">Uncharacterized protein</fullName>
    </submittedName>
</protein>
<evidence type="ECO:0000313" key="2">
    <source>
        <dbReference type="Proteomes" id="UP000324285"/>
    </source>
</evidence>
<keyword evidence="2" id="KW-1185">Reference proteome</keyword>
<sequence>MGFNYTLVNNTNSTVTFGLWNATGDHSEVHKVDNSEQKKESARYSDARTVAAWLDDGNLYPNNQSPYLAGGYFMDGGNYTITLSDQNITITQS</sequence>
<gene>
    <name evidence="1" type="ORF">E4T21_04625</name>
</gene>
<reference evidence="1" key="1">
    <citation type="submission" date="2021-02" db="EMBL/GenBank/DDBJ databases">
        <title>Strain Y2R2, a novel species of the genus Halomonas.</title>
        <authorList>
            <person name="Huang H."/>
        </authorList>
    </citation>
    <scope>NUCLEOTIDE SEQUENCE</scope>
    <source>
        <strain evidence="1">Y2R2</strain>
    </source>
</reference>